<evidence type="ECO:0000313" key="1">
    <source>
        <dbReference type="EMBL" id="RCN30672.1"/>
    </source>
</evidence>
<reference evidence="1 2" key="1">
    <citation type="submission" date="2014-10" db="EMBL/GenBank/DDBJ databases">
        <title>Draft genome of the hookworm Ancylostoma caninum.</title>
        <authorList>
            <person name="Mitreva M."/>
        </authorList>
    </citation>
    <scope>NUCLEOTIDE SEQUENCE [LARGE SCALE GENOMIC DNA]</scope>
    <source>
        <strain evidence="1 2">Baltimore</strain>
    </source>
</reference>
<proteinExistence type="predicted"/>
<protein>
    <submittedName>
        <fullName evidence="1">Uncharacterized protein</fullName>
    </submittedName>
</protein>
<evidence type="ECO:0000313" key="2">
    <source>
        <dbReference type="Proteomes" id="UP000252519"/>
    </source>
</evidence>
<organism evidence="1 2">
    <name type="scientific">Ancylostoma caninum</name>
    <name type="common">Dog hookworm</name>
    <dbReference type="NCBI Taxonomy" id="29170"/>
    <lineage>
        <taxon>Eukaryota</taxon>
        <taxon>Metazoa</taxon>
        <taxon>Ecdysozoa</taxon>
        <taxon>Nematoda</taxon>
        <taxon>Chromadorea</taxon>
        <taxon>Rhabditida</taxon>
        <taxon>Rhabditina</taxon>
        <taxon>Rhabditomorpha</taxon>
        <taxon>Strongyloidea</taxon>
        <taxon>Ancylostomatidae</taxon>
        <taxon>Ancylostomatinae</taxon>
        <taxon>Ancylostoma</taxon>
    </lineage>
</organism>
<dbReference type="Proteomes" id="UP000252519">
    <property type="component" value="Unassembled WGS sequence"/>
</dbReference>
<dbReference type="EMBL" id="JOJR01001494">
    <property type="protein sequence ID" value="RCN30672.1"/>
    <property type="molecule type" value="Genomic_DNA"/>
</dbReference>
<name>A0A368FF33_ANCCA</name>
<comment type="caution">
    <text evidence="1">The sequence shown here is derived from an EMBL/GenBank/DDBJ whole genome shotgun (WGS) entry which is preliminary data.</text>
</comment>
<dbReference type="AlphaFoldDB" id="A0A368FF33"/>
<keyword evidence="2" id="KW-1185">Reference proteome</keyword>
<sequence length="96" mass="10986">MKERGPSETAKFALFVSAKFRKLKRTFKVVAENEFLSTAQQADLRCGKMEGKLRGRTGNVVSEAIIEIRAHHESCTNNLVRMRRTDLTSLPNRRSY</sequence>
<accession>A0A368FF33</accession>
<gene>
    <name evidence="1" type="ORF">ANCCAN_23551</name>
</gene>